<dbReference type="NCBIfam" id="NF033542">
    <property type="entry name" value="transpos_IS110"/>
    <property type="match status" value="1"/>
</dbReference>
<dbReference type="Proteomes" id="UP000434241">
    <property type="component" value="Unassembled WGS sequence"/>
</dbReference>
<dbReference type="GO" id="GO:0006313">
    <property type="term" value="P:DNA transposition"/>
    <property type="evidence" value="ECO:0007669"/>
    <property type="project" value="InterPro"/>
</dbReference>
<gene>
    <name evidence="4" type="ORF">FYJ55_10510</name>
</gene>
<dbReference type="Pfam" id="PF02371">
    <property type="entry name" value="Transposase_20"/>
    <property type="match status" value="1"/>
</dbReference>
<dbReference type="AlphaFoldDB" id="A0A6N7V4F0"/>
<organism evidence="4 5">
    <name type="scientific">Holdemanella porci</name>
    <dbReference type="NCBI Taxonomy" id="2652276"/>
    <lineage>
        <taxon>Bacteria</taxon>
        <taxon>Bacillati</taxon>
        <taxon>Bacillota</taxon>
        <taxon>Erysipelotrichia</taxon>
        <taxon>Erysipelotrichales</taxon>
        <taxon>Erysipelotrichaceae</taxon>
        <taxon>Holdemanella</taxon>
    </lineage>
</organism>
<keyword evidence="1" id="KW-0175">Coiled coil</keyword>
<dbReference type="PANTHER" id="PTHR33055:SF13">
    <property type="entry name" value="TRANSPOSASE"/>
    <property type="match status" value="1"/>
</dbReference>
<dbReference type="PANTHER" id="PTHR33055">
    <property type="entry name" value="TRANSPOSASE FOR INSERTION SEQUENCE ELEMENT IS1111A"/>
    <property type="match status" value="1"/>
</dbReference>
<dbReference type="GeneID" id="93159712"/>
<dbReference type="GO" id="GO:0004803">
    <property type="term" value="F:transposase activity"/>
    <property type="evidence" value="ECO:0007669"/>
    <property type="project" value="InterPro"/>
</dbReference>
<name>A0A6N7V4F0_9FIRM</name>
<keyword evidence="5" id="KW-1185">Reference proteome</keyword>
<accession>A0A6N7V4F0</accession>
<dbReference type="EMBL" id="VUMR01000115">
    <property type="protein sequence ID" value="MSS57265.1"/>
    <property type="molecule type" value="Genomic_DNA"/>
</dbReference>
<evidence type="ECO:0000259" key="3">
    <source>
        <dbReference type="Pfam" id="PF02371"/>
    </source>
</evidence>
<dbReference type="GO" id="GO:0003677">
    <property type="term" value="F:DNA binding"/>
    <property type="evidence" value="ECO:0007669"/>
    <property type="project" value="InterPro"/>
</dbReference>
<sequence length="371" mass="42527">MKSILSVGMDVHKNSFSLCAYDGYTGEIVSESTFASDVKLVIKFIETLKSRYENDVEIKCGYEAGCLGYSLYKSLTARGVDCVILAPTTMQVSAKNKMVKNDRMDALNIAKNLASGSYKSVYVPDEEDVEIKEYIRMIHDFKKELKRVKQEICAFVLRHGYQYDGKSKWTIRYMNWIRELEMSEIQRETLNEYIAEMENLNDKINRFMNRIDEMYQSERYHEKVSKLRCFKGIETFAAMTIQVETADFERFPSAKAYASYTGLTTGEHSSGDKNNRIGITKQGNTVIRKTLVECAQSLVKGNVYAKKSQGLKSRQKGMDVNIIAYADKATERLKKKYQKLIERNVPRNKAIVAVARELACFIWGMETGNIH</sequence>
<proteinExistence type="predicted"/>
<evidence type="ECO:0000313" key="5">
    <source>
        <dbReference type="Proteomes" id="UP000434241"/>
    </source>
</evidence>
<dbReference type="RefSeq" id="WP_154556790.1">
    <property type="nucleotide sequence ID" value="NZ_DBFOZM010000011.1"/>
</dbReference>
<evidence type="ECO:0000259" key="2">
    <source>
        <dbReference type="Pfam" id="PF01548"/>
    </source>
</evidence>
<reference evidence="4 5" key="1">
    <citation type="submission" date="2019-08" db="EMBL/GenBank/DDBJ databases">
        <title>In-depth cultivation of the pig gut microbiome towards novel bacterial diversity and tailored functional studies.</title>
        <authorList>
            <person name="Wylensek D."/>
            <person name="Hitch T.C.A."/>
            <person name="Clavel T."/>
        </authorList>
    </citation>
    <scope>NUCLEOTIDE SEQUENCE [LARGE SCALE GENOMIC DNA]</scope>
    <source>
        <strain evidence="4 5">LKV-472-APC-3</strain>
    </source>
</reference>
<protein>
    <submittedName>
        <fullName evidence="4">IS110 family transposase</fullName>
    </submittedName>
</protein>
<comment type="caution">
    <text evidence="4">The sequence shown here is derived from an EMBL/GenBank/DDBJ whole genome shotgun (WGS) entry which is preliminary data.</text>
</comment>
<evidence type="ECO:0000313" key="4">
    <source>
        <dbReference type="EMBL" id="MSS57265.1"/>
    </source>
</evidence>
<dbReference type="Pfam" id="PF01548">
    <property type="entry name" value="DEDD_Tnp_IS110"/>
    <property type="match status" value="1"/>
</dbReference>
<evidence type="ECO:0000256" key="1">
    <source>
        <dbReference type="SAM" id="Coils"/>
    </source>
</evidence>
<feature type="domain" description="Transposase IS110-like N-terminal" evidence="2">
    <location>
        <begin position="7"/>
        <end position="155"/>
    </location>
</feature>
<dbReference type="InterPro" id="IPR003346">
    <property type="entry name" value="Transposase_20"/>
</dbReference>
<dbReference type="InterPro" id="IPR002525">
    <property type="entry name" value="Transp_IS110-like_N"/>
</dbReference>
<feature type="coiled-coil region" evidence="1">
    <location>
        <begin position="180"/>
        <end position="217"/>
    </location>
</feature>
<feature type="domain" description="Transposase IS116/IS110/IS902 C-terminal" evidence="3">
    <location>
        <begin position="227"/>
        <end position="302"/>
    </location>
</feature>
<dbReference type="InterPro" id="IPR047650">
    <property type="entry name" value="Transpos_IS110"/>
</dbReference>